<dbReference type="RefSeq" id="WP_012936047.1">
    <property type="nucleotide sequence ID" value="NC_013739.1"/>
</dbReference>
<dbReference type="SMART" id="SM00955">
    <property type="entry name" value="RNB"/>
    <property type="match status" value="1"/>
</dbReference>
<dbReference type="AlphaFoldDB" id="D3F901"/>
<dbReference type="Proteomes" id="UP000008229">
    <property type="component" value="Chromosome"/>
</dbReference>
<gene>
    <name evidence="3" type="ordered locus">Cwoe_4583</name>
</gene>
<accession>D3F901</accession>
<dbReference type="Pfam" id="PF00773">
    <property type="entry name" value="RNB"/>
    <property type="match status" value="1"/>
</dbReference>
<evidence type="ECO:0000259" key="2">
    <source>
        <dbReference type="PROSITE" id="PS50126"/>
    </source>
</evidence>
<feature type="domain" description="S1 motif" evidence="2">
    <location>
        <begin position="519"/>
        <end position="599"/>
    </location>
</feature>
<dbReference type="SUPFAM" id="SSF50249">
    <property type="entry name" value="Nucleic acid-binding proteins"/>
    <property type="match status" value="2"/>
</dbReference>
<sequence length="601" mass="66603">MSRRDYRGRGRARDEDRTLPRERARDRERDRPLPRTDVVAVLEKRGRHLVGEPYFQRGPRLIVDRDRRASLGDLVLLRAGQRGKGHAKVVRRIGRPDVARDVIEALMLDRGLRRRFDPAVERAAREPRAVDVPGRRDLRDLTTFTIDPATAKDFDDAISAEQTGPDRWRIWVHIADVSAYVRPGDLIDREAYRRGTSVYVPAKVEPMLPEGLSNVACSLRPGEDRLAVTAELELHGPSVARASFYRSTIRSDERLDYDRVDRIFAGAEPALEPWAQPLAAARGAAAALAARRDAQGALAIESVEPEFAFDREGHVTAAAGVVQTESHRLIEHLMILANEQVARLLSERKVPTLYRVHERPDGSAAERLIAQLASLGVPTPPLPEQPTPQQGAEAIAVASHLVAAYVRRSRRGGIGLNSLVLRALKQARYDPRNLGHTGLGLTHYCHFTSPIRRYPDLVCHRALLSAVGAGEDAPQASRLPGAGDWASARERDAMQVERAADDVARCFLLERTLFETGFDQDFDGEVTGVIGAGAFVAFGDGYEGMLPVRKLHGEWWELNEEGTILNGTRTGKAIRIGDAVRVQVDRVDAPRGRVDLFPVEL</sequence>
<proteinExistence type="predicted"/>
<evidence type="ECO:0000313" key="4">
    <source>
        <dbReference type="Proteomes" id="UP000008229"/>
    </source>
</evidence>
<dbReference type="PANTHER" id="PTHR23355:SF9">
    <property type="entry name" value="DIS3-LIKE EXONUCLEASE 2"/>
    <property type="match status" value="1"/>
</dbReference>
<dbReference type="GO" id="GO:0003723">
    <property type="term" value="F:RNA binding"/>
    <property type="evidence" value="ECO:0007669"/>
    <property type="project" value="InterPro"/>
</dbReference>
<dbReference type="InterPro" id="IPR012340">
    <property type="entry name" value="NA-bd_OB-fold"/>
</dbReference>
<dbReference type="SMART" id="SM00316">
    <property type="entry name" value="S1"/>
    <property type="match status" value="1"/>
</dbReference>
<dbReference type="GO" id="GO:0005829">
    <property type="term" value="C:cytosol"/>
    <property type="evidence" value="ECO:0007669"/>
    <property type="project" value="TreeGrafter"/>
</dbReference>
<dbReference type="EMBL" id="CP001854">
    <property type="protein sequence ID" value="ADB52996.1"/>
    <property type="molecule type" value="Genomic_DNA"/>
</dbReference>
<dbReference type="EC" id="3.1.13.1" evidence="3"/>
<reference evidence="3 4" key="1">
    <citation type="journal article" date="2010" name="Stand. Genomic Sci.">
        <title>Complete genome sequence of Conexibacter woesei type strain (ID131577).</title>
        <authorList>
            <person name="Pukall R."/>
            <person name="Lapidus A."/>
            <person name="Glavina Del Rio T."/>
            <person name="Copeland A."/>
            <person name="Tice H."/>
            <person name="Cheng J.-F."/>
            <person name="Lucas S."/>
            <person name="Chen F."/>
            <person name="Nolan M."/>
            <person name="Bruce D."/>
            <person name="Goodwin L."/>
            <person name="Pitluck S."/>
            <person name="Mavromatis K."/>
            <person name="Ivanova N."/>
            <person name="Ovchinnikova G."/>
            <person name="Pati A."/>
            <person name="Chen A."/>
            <person name="Palaniappan K."/>
            <person name="Land M."/>
            <person name="Hauser L."/>
            <person name="Chang Y.-J."/>
            <person name="Jeffries C.D."/>
            <person name="Chain P."/>
            <person name="Meincke L."/>
            <person name="Sims D."/>
            <person name="Brettin T."/>
            <person name="Detter J.C."/>
            <person name="Rohde M."/>
            <person name="Goeker M."/>
            <person name="Bristow J."/>
            <person name="Eisen J.A."/>
            <person name="Markowitz V."/>
            <person name="Kyrpides N.C."/>
            <person name="Klenk H.-P."/>
            <person name="Hugenholtz P."/>
        </authorList>
    </citation>
    <scope>NUCLEOTIDE SEQUENCE [LARGE SCALE GENOMIC DNA]</scope>
    <source>
        <strain evidence="4">DSM 14684 / CIP 108061 / JCM 11494 / NBRC 100937 / ID131577</strain>
    </source>
</reference>
<dbReference type="PANTHER" id="PTHR23355">
    <property type="entry name" value="RIBONUCLEASE"/>
    <property type="match status" value="1"/>
</dbReference>
<name>D3F901_CONWI</name>
<evidence type="ECO:0000313" key="3">
    <source>
        <dbReference type="EMBL" id="ADB52996.1"/>
    </source>
</evidence>
<reference evidence="4" key="2">
    <citation type="submission" date="2010-01" db="EMBL/GenBank/DDBJ databases">
        <title>The complete genome of Conexibacter woesei DSM 14684.</title>
        <authorList>
            <consortium name="US DOE Joint Genome Institute (JGI-PGF)"/>
            <person name="Lucas S."/>
            <person name="Copeland A."/>
            <person name="Lapidus A."/>
            <person name="Glavina del Rio T."/>
            <person name="Dalin E."/>
            <person name="Tice H."/>
            <person name="Bruce D."/>
            <person name="Goodwin L."/>
            <person name="Pitluck S."/>
            <person name="Kyrpides N."/>
            <person name="Mavromatis K."/>
            <person name="Ivanova N."/>
            <person name="Mikhailova N."/>
            <person name="Chertkov O."/>
            <person name="Brettin T."/>
            <person name="Detter J.C."/>
            <person name="Han C."/>
            <person name="Larimer F."/>
            <person name="Land M."/>
            <person name="Hauser L."/>
            <person name="Markowitz V."/>
            <person name="Cheng J.-F."/>
            <person name="Hugenholtz P."/>
            <person name="Woyke T."/>
            <person name="Wu D."/>
            <person name="Pukall R."/>
            <person name="Steenblock K."/>
            <person name="Schneider S."/>
            <person name="Klenk H.-P."/>
            <person name="Eisen J.A."/>
        </authorList>
    </citation>
    <scope>NUCLEOTIDE SEQUENCE [LARGE SCALE GENOMIC DNA]</scope>
    <source>
        <strain evidence="4">DSM 14684 / CIP 108061 / JCM 11494 / NBRC 100937 / ID131577</strain>
    </source>
</reference>
<keyword evidence="3" id="KW-0378">Hydrolase</keyword>
<dbReference type="KEGG" id="cwo:Cwoe_4583"/>
<dbReference type="HOGENOM" id="CLU_002333_7_3_11"/>
<keyword evidence="4" id="KW-1185">Reference proteome</keyword>
<dbReference type="Gene3D" id="2.40.50.140">
    <property type="entry name" value="Nucleic acid-binding proteins"/>
    <property type="match status" value="1"/>
</dbReference>
<dbReference type="Pfam" id="PF00575">
    <property type="entry name" value="S1"/>
    <property type="match status" value="1"/>
</dbReference>
<dbReference type="GO" id="GO:0006402">
    <property type="term" value="P:mRNA catabolic process"/>
    <property type="evidence" value="ECO:0007669"/>
    <property type="project" value="TreeGrafter"/>
</dbReference>
<dbReference type="STRING" id="469383.Cwoe_4583"/>
<protein>
    <submittedName>
        <fullName evidence="3">Exoribonuclease II</fullName>
        <ecNumber evidence="3">3.1.13.1</ecNumber>
    </submittedName>
</protein>
<dbReference type="eggNOG" id="COG0557">
    <property type="taxonomic scope" value="Bacteria"/>
</dbReference>
<dbReference type="PROSITE" id="PS50126">
    <property type="entry name" value="S1"/>
    <property type="match status" value="1"/>
</dbReference>
<organism evidence="3 4">
    <name type="scientific">Conexibacter woesei (strain DSM 14684 / CCUG 47730 / CIP 108061 / JCM 11494 / NBRC 100937 / ID131577)</name>
    <dbReference type="NCBI Taxonomy" id="469383"/>
    <lineage>
        <taxon>Bacteria</taxon>
        <taxon>Bacillati</taxon>
        <taxon>Actinomycetota</taxon>
        <taxon>Thermoleophilia</taxon>
        <taxon>Solirubrobacterales</taxon>
        <taxon>Conexibacteraceae</taxon>
        <taxon>Conexibacter</taxon>
    </lineage>
</organism>
<dbReference type="InterPro" id="IPR003029">
    <property type="entry name" value="S1_domain"/>
</dbReference>
<feature type="region of interest" description="Disordered" evidence="1">
    <location>
        <begin position="1"/>
        <end position="31"/>
    </location>
</feature>
<dbReference type="InterPro" id="IPR001900">
    <property type="entry name" value="RNase_II/R"/>
</dbReference>
<dbReference type="InterPro" id="IPR050180">
    <property type="entry name" value="RNR_Ribonuclease"/>
</dbReference>
<dbReference type="GO" id="GO:0008859">
    <property type="term" value="F:exoribonuclease II activity"/>
    <property type="evidence" value="ECO:0007669"/>
    <property type="project" value="UniProtKB-EC"/>
</dbReference>
<evidence type="ECO:0000256" key="1">
    <source>
        <dbReference type="SAM" id="MobiDB-lite"/>
    </source>
</evidence>